<dbReference type="EMBL" id="JXJN01022242">
    <property type="status" value="NOT_ANNOTATED_CDS"/>
    <property type="molecule type" value="Genomic_DNA"/>
</dbReference>
<organism evidence="2 3">
    <name type="scientific">Glossina palpalis gambiensis</name>
    <dbReference type="NCBI Taxonomy" id="67801"/>
    <lineage>
        <taxon>Eukaryota</taxon>
        <taxon>Metazoa</taxon>
        <taxon>Ecdysozoa</taxon>
        <taxon>Arthropoda</taxon>
        <taxon>Hexapoda</taxon>
        <taxon>Insecta</taxon>
        <taxon>Pterygota</taxon>
        <taxon>Neoptera</taxon>
        <taxon>Endopterygota</taxon>
        <taxon>Diptera</taxon>
        <taxon>Brachycera</taxon>
        <taxon>Muscomorpha</taxon>
        <taxon>Hippoboscoidea</taxon>
        <taxon>Glossinidae</taxon>
        <taxon>Glossina</taxon>
    </lineage>
</organism>
<sequence length="367" mass="42754">MNNSNDANINSNKSPLNSFIRTLINNEKLDKICGFNVDWAMTPGLFQVRFHSKPQHYTKRDLIKYKDILINTNVYKRHYQPGAQIKGAKAFKYQRVIRPLFNKKSNLVIKGSGLSLKSLDTRKTIYTYWDDPKELVDRLRLLLSSESAGHNNHKNEVISVVEELRETNFGEGLINHHQYNNSKLKTNLLKTLGISIDSNSIDFHKRRLCNLIAPTDTKDAVTKAYLLRKNDVLTDSIGVEQLQEKYDKQLNIMRGGLTKLQTILTSNVQEDVKLIEQTVKTYLYNENKEFISKTEERFQIIEDYLFKSFGLKQRQQQDKDLKKRKLTNLHTEVLKFYLNLHTFEQLIADVIADINGNETNIEYSEEY</sequence>
<name>A0A1B0BXI6_9MUSC</name>
<reference evidence="3" key="1">
    <citation type="submission" date="2015-01" db="EMBL/GenBank/DDBJ databases">
        <authorList>
            <person name="Aksoy S."/>
            <person name="Warren W."/>
            <person name="Wilson R.K."/>
        </authorList>
    </citation>
    <scope>NUCLEOTIDE SEQUENCE [LARGE SCALE GENOMIC DNA]</scope>
    <source>
        <strain evidence="3">IAEA</strain>
    </source>
</reference>
<dbReference type="PANTHER" id="PTHR35374">
    <property type="entry name" value="CYCLIN-DEPENDENT KINASE 11A-LIKE"/>
    <property type="match status" value="1"/>
</dbReference>
<proteinExistence type="predicted"/>
<protein>
    <recommendedName>
        <fullName evidence="1">DUF8207 domain-containing protein</fullName>
    </recommendedName>
</protein>
<dbReference type="EnsemblMetazoa" id="GPPI043500-RA">
    <property type="protein sequence ID" value="GPPI043500-PA"/>
    <property type="gene ID" value="GPPI043500"/>
</dbReference>
<dbReference type="VEuPathDB" id="VectorBase:GPPI043500"/>
<dbReference type="Pfam" id="PF26634">
    <property type="entry name" value="DUF8207"/>
    <property type="match status" value="1"/>
</dbReference>
<evidence type="ECO:0000313" key="2">
    <source>
        <dbReference type="EnsemblMetazoa" id="GPPI043500-PA"/>
    </source>
</evidence>
<dbReference type="Proteomes" id="UP000092460">
    <property type="component" value="Unassembled WGS sequence"/>
</dbReference>
<dbReference type="InterPro" id="IPR058520">
    <property type="entry name" value="DUF8207"/>
</dbReference>
<dbReference type="AlphaFoldDB" id="A0A1B0BXI6"/>
<dbReference type="PANTHER" id="PTHR35374:SF1">
    <property type="entry name" value="PROTEIN KINASE DOMAIN-CONTAINING PROTEIN"/>
    <property type="match status" value="1"/>
</dbReference>
<evidence type="ECO:0000313" key="3">
    <source>
        <dbReference type="Proteomes" id="UP000092460"/>
    </source>
</evidence>
<reference evidence="2" key="2">
    <citation type="submission" date="2020-05" db="UniProtKB">
        <authorList>
            <consortium name="EnsemblMetazoa"/>
        </authorList>
    </citation>
    <scope>IDENTIFICATION</scope>
    <source>
        <strain evidence="2">IAEA</strain>
    </source>
</reference>
<accession>A0A1B0BXI6</accession>
<evidence type="ECO:0000259" key="1">
    <source>
        <dbReference type="Pfam" id="PF26634"/>
    </source>
</evidence>
<feature type="domain" description="DUF8207" evidence="1">
    <location>
        <begin position="31"/>
        <end position="101"/>
    </location>
</feature>
<keyword evidence="3" id="KW-1185">Reference proteome</keyword>